<dbReference type="Pfam" id="PF00215">
    <property type="entry name" value="OMPdecase"/>
    <property type="match status" value="1"/>
</dbReference>
<organism evidence="11 12">
    <name type="scientific">Peptoniphilus porci</name>
    <dbReference type="NCBI Taxonomy" id="2652280"/>
    <lineage>
        <taxon>Bacteria</taxon>
        <taxon>Bacillati</taxon>
        <taxon>Bacillota</taxon>
        <taxon>Tissierellia</taxon>
        <taxon>Tissierellales</taxon>
        <taxon>Peptoniphilaceae</taxon>
        <taxon>Peptoniphilus</taxon>
    </lineage>
</organism>
<dbReference type="STRING" id="1465756.BIV18_09005"/>
<evidence type="ECO:0000256" key="4">
    <source>
        <dbReference type="ARBA" id="ARBA00022793"/>
    </source>
</evidence>
<dbReference type="InterPro" id="IPR013785">
    <property type="entry name" value="Aldolase_TIM"/>
</dbReference>
<keyword evidence="5 9" id="KW-0665">Pyrimidine biosynthesis</keyword>
<dbReference type="PANTHER" id="PTHR32119:SF2">
    <property type="entry name" value="OROTIDINE 5'-PHOSPHATE DECARBOXYLASE"/>
    <property type="match status" value="1"/>
</dbReference>
<proteinExistence type="inferred from homology"/>
<dbReference type="InterPro" id="IPR001754">
    <property type="entry name" value="OMPdeCOase_dom"/>
</dbReference>
<dbReference type="InterPro" id="IPR018089">
    <property type="entry name" value="OMPdecase_AS"/>
</dbReference>
<dbReference type="EC" id="4.1.1.23" evidence="9"/>
<evidence type="ECO:0000256" key="3">
    <source>
        <dbReference type="ARBA" id="ARBA00011738"/>
    </source>
</evidence>
<dbReference type="Proteomes" id="UP000187166">
    <property type="component" value="Unassembled WGS sequence"/>
</dbReference>
<feature type="active site" description="Proton donor" evidence="9">
    <location>
        <position position="61"/>
    </location>
</feature>
<comment type="pathway">
    <text evidence="2 9 10">Pyrimidine metabolism; UMP biosynthesis via de novo pathway; UMP from orotate: step 2/2.</text>
</comment>
<comment type="function">
    <text evidence="1 9">Catalyzes the decarboxylation of orotidine 5'-monophosphate (OMP) to uridine 5'-monophosphate (UMP).</text>
</comment>
<dbReference type="GO" id="GO:0005829">
    <property type="term" value="C:cytosol"/>
    <property type="evidence" value="ECO:0007669"/>
    <property type="project" value="TreeGrafter"/>
</dbReference>
<evidence type="ECO:0000256" key="1">
    <source>
        <dbReference type="ARBA" id="ARBA00002356"/>
    </source>
</evidence>
<name>A0A1U7M258_9FIRM</name>
<dbReference type="Gene3D" id="3.20.20.70">
    <property type="entry name" value="Aldolase class I"/>
    <property type="match status" value="1"/>
</dbReference>
<dbReference type="HAMAP" id="MF_01200_B">
    <property type="entry name" value="OMPdecase_type1_B"/>
    <property type="match status" value="1"/>
</dbReference>
<evidence type="ECO:0000256" key="10">
    <source>
        <dbReference type="RuleBase" id="RU000512"/>
    </source>
</evidence>
<evidence type="ECO:0000256" key="6">
    <source>
        <dbReference type="ARBA" id="ARBA00023239"/>
    </source>
</evidence>
<dbReference type="NCBIfam" id="TIGR01740">
    <property type="entry name" value="pyrF"/>
    <property type="match status" value="1"/>
</dbReference>
<feature type="binding site" evidence="9">
    <location>
        <position position="190"/>
    </location>
    <ligand>
        <name>substrate</name>
    </ligand>
</feature>
<dbReference type="InterPro" id="IPR047596">
    <property type="entry name" value="OMPdecase_bac"/>
</dbReference>
<dbReference type="RefSeq" id="WP_075660268.1">
    <property type="nucleotide sequence ID" value="NZ_JABDSR010000003.1"/>
</dbReference>
<accession>A0A848R668</accession>
<dbReference type="SMART" id="SM00934">
    <property type="entry name" value="OMPdecase"/>
    <property type="match status" value="1"/>
</dbReference>
<accession>A0A1U7M258</accession>
<keyword evidence="4 9" id="KW-0210">Decarboxylase</keyword>
<evidence type="ECO:0000256" key="8">
    <source>
        <dbReference type="ARBA" id="ARBA00061012"/>
    </source>
</evidence>
<comment type="caution">
    <text evidence="11">The sequence shown here is derived from an EMBL/GenBank/DDBJ whole genome shotgun (WGS) entry which is preliminary data.</text>
</comment>
<dbReference type="AlphaFoldDB" id="A0A1U7M258"/>
<keyword evidence="6 9" id="KW-0456">Lyase</keyword>
<evidence type="ECO:0000256" key="7">
    <source>
        <dbReference type="ARBA" id="ARBA00049157"/>
    </source>
</evidence>
<dbReference type="SUPFAM" id="SSF51366">
    <property type="entry name" value="Ribulose-phoshate binding barrel"/>
    <property type="match status" value="1"/>
</dbReference>
<reference evidence="11 12" key="1">
    <citation type="journal article" date="2016" name="Appl. Environ. Microbiol.">
        <title>Function and Phylogeny of Bacterial Butyryl Coenzyme A:Acetate Transferases and Their Diversity in the Proximal Colon of Swine.</title>
        <authorList>
            <person name="Trachsel J."/>
            <person name="Bayles D.O."/>
            <person name="Looft T."/>
            <person name="Levine U.Y."/>
            <person name="Allen H.K."/>
        </authorList>
    </citation>
    <scope>NUCLEOTIDE SEQUENCE [LARGE SCALE GENOMIC DNA]</scope>
    <source>
        <strain evidence="11 12">35-6-1</strain>
    </source>
</reference>
<comment type="similarity">
    <text evidence="8 9">Belongs to the OMP decarboxylase family. Type 1 subfamily.</text>
</comment>
<feature type="binding site" evidence="9">
    <location>
        <position position="32"/>
    </location>
    <ligand>
        <name>substrate</name>
    </ligand>
</feature>
<dbReference type="GO" id="GO:0006207">
    <property type="term" value="P:'de novo' pyrimidine nucleobase biosynthetic process"/>
    <property type="evidence" value="ECO:0007669"/>
    <property type="project" value="InterPro"/>
</dbReference>
<sequence length="235" mass="26271">MAKDVIIALDFPSSKVTLDFLKNFKNEKVYVKVGMELFYREGPSIIKEIKRLGHKIFLDLKIHDIPNTCKGATNSLILLDVDMINFHIAGGKKMLTEASEVVNSKKPELITLGVTMLTSTVEEVMHNELKIDREKSLEDVVLDYAKLAKEAKLSGIVCSALEVPKIKENLGANFITVTPGIRKVKGTDDQKRVVTPSKARELGSDYIVVGRPITKAEDPLKEYKEIRRDFLGGEQ</sequence>
<evidence type="ECO:0000313" key="12">
    <source>
        <dbReference type="Proteomes" id="UP000187166"/>
    </source>
</evidence>
<comment type="catalytic activity">
    <reaction evidence="7 9 10">
        <text>orotidine 5'-phosphate + H(+) = UMP + CO2</text>
        <dbReference type="Rhea" id="RHEA:11596"/>
        <dbReference type="ChEBI" id="CHEBI:15378"/>
        <dbReference type="ChEBI" id="CHEBI:16526"/>
        <dbReference type="ChEBI" id="CHEBI:57538"/>
        <dbReference type="ChEBI" id="CHEBI:57865"/>
        <dbReference type="EC" id="4.1.1.23"/>
    </reaction>
</comment>
<feature type="binding site" evidence="9">
    <location>
        <position position="118"/>
    </location>
    <ligand>
        <name>substrate</name>
    </ligand>
</feature>
<feature type="binding site" evidence="9">
    <location>
        <position position="10"/>
    </location>
    <ligand>
        <name>substrate</name>
    </ligand>
</feature>
<evidence type="ECO:0000256" key="5">
    <source>
        <dbReference type="ARBA" id="ARBA00022975"/>
    </source>
</evidence>
<dbReference type="CDD" id="cd04725">
    <property type="entry name" value="OMP_decarboxylase_like"/>
    <property type="match status" value="1"/>
</dbReference>
<dbReference type="InterPro" id="IPR011060">
    <property type="entry name" value="RibuloseP-bd_barrel"/>
</dbReference>
<feature type="binding site" evidence="9">
    <location>
        <position position="211"/>
    </location>
    <ligand>
        <name>substrate</name>
    </ligand>
</feature>
<feature type="binding site" evidence="9">
    <location>
        <begin position="59"/>
        <end position="68"/>
    </location>
    <ligand>
        <name>substrate</name>
    </ligand>
</feature>
<dbReference type="FunFam" id="3.20.20.70:FF:000015">
    <property type="entry name" value="Orotidine 5'-phosphate decarboxylase"/>
    <property type="match status" value="1"/>
</dbReference>
<dbReference type="EMBL" id="MJIH01000001">
    <property type="protein sequence ID" value="OLR65636.1"/>
    <property type="molecule type" value="Genomic_DNA"/>
</dbReference>
<evidence type="ECO:0000256" key="9">
    <source>
        <dbReference type="HAMAP-Rule" id="MF_01200"/>
    </source>
</evidence>
<dbReference type="PROSITE" id="PS00156">
    <property type="entry name" value="OMPDECASE"/>
    <property type="match status" value="1"/>
</dbReference>
<feature type="binding site" evidence="9">
    <location>
        <position position="210"/>
    </location>
    <ligand>
        <name>substrate</name>
    </ligand>
</feature>
<comment type="subunit">
    <text evidence="3 9">Homodimer.</text>
</comment>
<evidence type="ECO:0000313" key="11">
    <source>
        <dbReference type="EMBL" id="OLR65636.1"/>
    </source>
</evidence>
<feature type="binding site" evidence="9">
    <location>
        <position position="182"/>
    </location>
    <ligand>
        <name>substrate</name>
    </ligand>
</feature>
<dbReference type="NCBIfam" id="NF001273">
    <property type="entry name" value="PRK00230.1"/>
    <property type="match status" value="1"/>
</dbReference>
<keyword evidence="12" id="KW-1185">Reference proteome</keyword>
<dbReference type="UniPathway" id="UPA00070">
    <property type="reaction ID" value="UER00120"/>
</dbReference>
<dbReference type="GO" id="GO:0004590">
    <property type="term" value="F:orotidine-5'-phosphate decarboxylase activity"/>
    <property type="evidence" value="ECO:0007669"/>
    <property type="project" value="UniProtKB-UniRule"/>
</dbReference>
<evidence type="ECO:0000256" key="2">
    <source>
        <dbReference type="ARBA" id="ARBA00004861"/>
    </source>
</evidence>
<dbReference type="GO" id="GO:0044205">
    <property type="term" value="P:'de novo' UMP biosynthetic process"/>
    <property type="evidence" value="ECO:0007669"/>
    <property type="project" value="UniProtKB-UniRule"/>
</dbReference>
<dbReference type="InterPro" id="IPR014732">
    <property type="entry name" value="OMPdecase"/>
</dbReference>
<dbReference type="PANTHER" id="PTHR32119">
    <property type="entry name" value="OROTIDINE 5'-PHOSPHATE DECARBOXYLASE"/>
    <property type="match status" value="1"/>
</dbReference>
<protein>
    <recommendedName>
        <fullName evidence="9">Orotidine 5'-phosphate decarboxylase</fullName>
        <ecNumber evidence="9">4.1.1.23</ecNumber>
    </recommendedName>
    <alternativeName>
        <fullName evidence="9">OMP decarboxylase</fullName>
        <shortName evidence="9">OMPDCase</shortName>
        <shortName evidence="9">OMPdecase</shortName>
    </alternativeName>
</protein>
<gene>
    <name evidence="9" type="primary">pyrF</name>
    <name evidence="11" type="ORF">BIV18_09005</name>
</gene>